<dbReference type="Proteomes" id="UP001169242">
    <property type="component" value="Unassembled WGS sequence"/>
</dbReference>
<evidence type="ECO:0000313" key="2">
    <source>
        <dbReference type="Proteomes" id="UP001169242"/>
    </source>
</evidence>
<reference evidence="1" key="1">
    <citation type="journal article" date="2023" name="Int. J. Syst. Evol. Microbiol.">
        <title>&lt;i&gt;Holtiella tumoricola&lt;/i&gt; gen. nov. sp. nov., isolated from a human clinical sample.</title>
        <authorList>
            <person name="Allen-Vercoe E."/>
            <person name="Daigneault M.C."/>
            <person name="Vancuren S.J."/>
            <person name="Cochrane K."/>
            <person name="O'Neal L.L."/>
            <person name="Sankaranarayanan K."/>
            <person name="Lawson P.A."/>
        </authorList>
    </citation>
    <scope>NUCLEOTIDE SEQUENCE</scope>
    <source>
        <strain evidence="1">CC70A</strain>
    </source>
</reference>
<dbReference type="RefSeq" id="WP_271011699.1">
    <property type="nucleotide sequence ID" value="NZ_JAQIFT010000030.1"/>
</dbReference>
<dbReference type="AlphaFoldDB" id="A0AA42J0F8"/>
<dbReference type="EMBL" id="JAQIFT010000030">
    <property type="protein sequence ID" value="MDA3731299.1"/>
    <property type="molecule type" value="Genomic_DNA"/>
</dbReference>
<proteinExistence type="predicted"/>
<name>A0AA42J0F8_9FIRM</name>
<keyword evidence="2" id="KW-1185">Reference proteome</keyword>
<protein>
    <submittedName>
        <fullName evidence="1">Uncharacterized protein</fullName>
    </submittedName>
</protein>
<accession>A0AA42J0F8</accession>
<gene>
    <name evidence="1" type="ORF">PBV87_07375</name>
</gene>
<comment type="caution">
    <text evidence="1">The sequence shown here is derived from an EMBL/GenBank/DDBJ whole genome shotgun (WGS) entry which is preliminary data.</text>
</comment>
<sequence>MKEETTRMKEEIIRIIEDIEDEEILKKIYRFVLDAIKGKE</sequence>
<organism evidence="1 2">
    <name type="scientific">Holtiella tumoricola</name>
    <dbReference type="NCBI Taxonomy" id="3018743"/>
    <lineage>
        <taxon>Bacteria</taxon>
        <taxon>Bacillati</taxon>
        <taxon>Bacillota</taxon>
        <taxon>Clostridia</taxon>
        <taxon>Lachnospirales</taxon>
        <taxon>Cellulosilyticaceae</taxon>
        <taxon>Holtiella</taxon>
    </lineage>
</organism>
<evidence type="ECO:0000313" key="1">
    <source>
        <dbReference type="EMBL" id="MDA3731299.1"/>
    </source>
</evidence>